<gene>
    <name evidence="7" type="ORF">PL8927_720310</name>
</gene>
<reference evidence="7" key="1">
    <citation type="submission" date="2019-10" db="EMBL/GenBank/DDBJ databases">
        <authorList>
            <consortium name="Genoscope - CEA"/>
            <person name="William W."/>
        </authorList>
    </citation>
    <scope>NUCLEOTIDE SEQUENCE [LARGE SCALE GENOMIC DNA]</scope>
    <source>
        <strain evidence="7">BBR_PRJEB10992</strain>
    </source>
</reference>
<keyword evidence="2" id="KW-0808">Transferase</keyword>
<dbReference type="Proteomes" id="UP000184550">
    <property type="component" value="Unassembled WGS sequence"/>
</dbReference>
<keyword evidence="5" id="KW-0067">ATP-binding</keyword>
<dbReference type="RefSeq" id="WP_331281842.1">
    <property type="nucleotide sequence ID" value="NZ_LR734877.1"/>
</dbReference>
<dbReference type="EMBL" id="CZCU02000149">
    <property type="protein sequence ID" value="VXD21961.1"/>
    <property type="molecule type" value="Genomic_DNA"/>
</dbReference>
<evidence type="ECO:0000259" key="6">
    <source>
        <dbReference type="Pfam" id="PF00294"/>
    </source>
</evidence>
<keyword evidence="4 7" id="KW-0418">Kinase</keyword>
<evidence type="ECO:0000256" key="2">
    <source>
        <dbReference type="ARBA" id="ARBA00022679"/>
    </source>
</evidence>
<dbReference type="InterPro" id="IPR050306">
    <property type="entry name" value="PfkB_Carbo_kinase"/>
</dbReference>
<evidence type="ECO:0000256" key="3">
    <source>
        <dbReference type="ARBA" id="ARBA00022741"/>
    </source>
</evidence>
<organism evidence="7 8">
    <name type="scientific">Planktothrix serta PCC 8927</name>
    <dbReference type="NCBI Taxonomy" id="671068"/>
    <lineage>
        <taxon>Bacteria</taxon>
        <taxon>Bacillati</taxon>
        <taxon>Cyanobacteriota</taxon>
        <taxon>Cyanophyceae</taxon>
        <taxon>Oscillatoriophycideae</taxon>
        <taxon>Oscillatoriales</taxon>
        <taxon>Microcoleaceae</taxon>
        <taxon>Planktothrix</taxon>
    </lineage>
</organism>
<evidence type="ECO:0000256" key="5">
    <source>
        <dbReference type="ARBA" id="ARBA00022840"/>
    </source>
</evidence>
<dbReference type="PANTHER" id="PTHR43085:SF1">
    <property type="entry name" value="PSEUDOURIDINE KINASE-RELATED"/>
    <property type="match status" value="1"/>
</dbReference>
<dbReference type="Gene3D" id="3.40.1190.20">
    <property type="match status" value="1"/>
</dbReference>
<evidence type="ECO:0000313" key="8">
    <source>
        <dbReference type="Proteomes" id="UP000184550"/>
    </source>
</evidence>
<dbReference type="CDD" id="cd01167">
    <property type="entry name" value="bac_FRK"/>
    <property type="match status" value="1"/>
</dbReference>
<dbReference type="PANTHER" id="PTHR43085">
    <property type="entry name" value="HEXOKINASE FAMILY MEMBER"/>
    <property type="match status" value="1"/>
</dbReference>
<evidence type="ECO:0000256" key="1">
    <source>
        <dbReference type="ARBA" id="ARBA00010688"/>
    </source>
</evidence>
<dbReference type="GO" id="GO:0005524">
    <property type="term" value="F:ATP binding"/>
    <property type="evidence" value="ECO:0007669"/>
    <property type="project" value="UniProtKB-KW"/>
</dbReference>
<evidence type="ECO:0000256" key="4">
    <source>
        <dbReference type="ARBA" id="ARBA00022777"/>
    </source>
</evidence>
<comment type="caution">
    <text evidence="7">The sequence shown here is derived from an EMBL/GenBank/DDBJ whole genome shotgun (WGS) entry which is preliminary data.</text>
</comment>
<dbReference type="PROSITE" id="PS00584">
    <property type="entry name" value="PFKB_KINASES_2"/>
    <property type="match status" value="1"/>
</dbReference>
<sequence length="342" mass="37464">MRVAYAPYDSLECLLLWKIMNNPQVICMGEMLFDRLSNELGQPLEQVKLWTDYPGGAPANTACGLVKLGIPTAFMGCIGEDTPGDQLVELLTKTGVNITGVQRHSSAPTRIVYVVRDEGGDRSFAGFGDRDTREFADTYLQAEQLPENLFKTAEYLVLGTLELAYPESQQAILKAIQLAKNYQVKIFIDINWRPVFWENPDQAIELILNIVQNADFLKLTNEEAELLFNTIEPEAIAQQLQIQGVFITAGEQGCAYYLAGNSGRIPAFSVNVADTTGAGDGFTAGILDQFCTLGLESINYAKIAEEIVRFASAVGALTTTKPGAIAAQPTLTEVETFLKPYL</sequence>
<name>A0A7Z9BSJ2_9CYAN</name>
<accession>A0A7Z9BSJ2</accession>
<evidence type="ECO:0000313" key="7">
    <source>
        <dbReference type="EMBL" id="VXD21961.1"/>
    </source>
</evidence>
<dbReference type="SUPFAM" id="SSF53613">
    <property type="entry name" value="Ribokinase-like"/>
    <property type="match status" value="1"/>
</dbReference>
<dbReference type="Pfam" id="PF00294">
    <property type="entry name" value="PfkB"/>
    <property type="match status" value="1"/>
</dbReference>
<dbReference type="GO" id="GO:0016301">
    <property type="term" value="F:kinase activity"/>
    <property type="evidence" value="ECO:0007669"/>
    <property type="project" value="UniProtKB-KW"/>
</dbReference>
<feature type="domain" description="Carbohydrate kinase PfkB" evidence="6">
    <location>
        <begin position="24"/>
        <end position="330"/>
    </location>
</feature>
<dbReference type="PROSITE" id="PS00583">
    <property type="entry name" value="PFKB_KINASES_1"/>
    <property type="match status" value="1"/>
</dbReference>
<keyword evidence="8" id="KW-1185">Reference proteome</keyword>
<proteinExistence type="inferred from homology"/>
<dbReference type="InterPro" id="IPR029056">
    <property type="entry name" value="Ribokinase-like"/>
</dbReference>
<protein>
    <submittedName>
        <fullName evidence="7">Sugar kinase, ribokinase family</fullName>
    </submittedName>
</protein>
<dbReference type="InterPro" id="IPR002173">
    <property type="entry name" value="Carboh/pur_kinase_PfkB_CS"/>
</dbReference>
<comment type="similarity">
    <text evidence="1">Belongs to the carbohydrate kinase PfkB family.</text>
</comment>
<dbReference type="InterPro" id="IPR011611">
    <property type="entry name" value="PfkB_dom"/>
</dbReference>
<dbReference type="AlphaFoldDB" id="A0A7Z9BSJ2"/>
<keyword evidence="3" id="KW-0547">Nucleotide-binding</keyword>